<dbReference type="OrthoDB" id="9813056at2"/>
<dbReference type="Gene3D" id="3.40.190.290">
    <property type="match status" value="1"/>
</dbReference>
<evidence type="ECO:0000256" key="4">
    <source>
        <dbReference type="ARBA" id="ARBA00023163"/>
    </source>
</evidence>
<dbReference type="InterPro" id="IPR036388">
    <property type="entry name" value="WH-like_DNA-bd_sf"/>
</dbReference>
<dbReference type="InterPro" id="IPR000847">
    <property type="entry name" value="LysR_HTH_N"/>
</dbReference>
<dbReference type="AlphaFoldDB" id="A0A2T7UXP2"/>
<keyword evidence="8" id="KW-1185">Reference proteome</keyword>
<reference evidence="7 8" key="1">
    <citation type="journal article" date="2011" name="Syst. Appl. Microbiol.">
        <title>Defluviimonas denitrificans gen. nov., sp. nov., and Pararhodobacter aggregans gen. nov., sp. nov., non-phototrophic Rhodobacteraceae from the biofilter of a marine aquaculture.</title>
        <authorList>
            <person name="Foesel B.U."/>
            <person name="Drake H.L."/>
            <person name="Schramm A."/>
        </authorList>
    </citation>
    <scope>NUCLEOTIDE SEQUENCE [LARGE SCALE GENOMIC DNA]</scope>
    <source>
        <strain evidence="7 8">D1-19</strain>
    </source>
</reference>
<name>A0A2T7UXP2_9RHOB</name>
<dbReference type="Pfam" id="PF00126">
    <property type="entry name" value="HTH_1"/>
    <property type="match status" value="1"/>
</dbReference>
<comment type="similarity">
    <text evidence="1">Belongs to the LysR transcriptional regulatory family.</text>
</comment>
<comment type="caution">
    <text evidence="7">The sequence shown here is derived from an EMBL/GenBank/DDBJ whole genome shotgun (WGS) entry which is preliminary data.</text>
</comment>
<dbReference type="InterPro" id="IPR036390">
    <property type="entry name" value="WH_DNA-bd_sf"/>
</dbReference>
<evidence type="ECO:0000256" key="1">
    <source>
        <dbReference type="ARBA" id="ARBA00009437"/>
    </source>
</evidence>
<keyword evidence="3" id="KW-0238">DNA-binding</keyword>
<evidence type="ECO:0000313" key="7">
    <source>
        <dbReference type="EMBL" id="PVE49547.1"/>
    </source>
</evidence>
<dbReference type="Pfam" id="PF03466">
    <property type="entry name" value="LysR_substrate"/>
    <property type="match status" value="1"/>
</dbReference>
<dbReference type="InterPro" id="IPR058163">
    <property type="entry name" value="LysR-type_TF_proteobact-type"/>
</dbReference>
<dbReference type="Gene3D" id="1.10.10.10">
    <property type="entry name" value="Winged helix-like DNA-binding domain superfamily/Winged helix DNA-binding domain"/>
    <property type="match status" value="1"/>
</dbReference>
<evidence type="ECO:0000256" key="2">
    <source>
        <dbReference type="ARBA" id="ARBA00023015"/>
    </source>
</evidence>
<sequence length="329" mass="36314">MSYVNMIRMFVRVYELGSMSAAARDQRTSPAVASGRISELEKHLGVRLFNRTTRKLQPTENGRIFYEGALGILHAIEDAESAVADATQNPRGVLFVGAPLGVGRRFLGPFVPDFKAAYPLIDLRLRLSDRIIDVTAEGLDVVLHLGRLEDSALKMRVIAECPRILCAAPAYVARRGMPQDGAALIRERHDCLNLRYPGAKEFQWALQTPAGVQKFDISGPYESDDGDVLTDWALAGHGIVLKPLFEVGAYLRTGQLVPVAIATPPLPVTLSLLTPHRRLRDPKVRLFADFIVGRIRTDMAAQVQGLDLPEIEVRPKDAQPQRQPDPDPT</sequence>
<feature type="region of interest" description="Disordered" evidence="5">
    <location>
        <begin position="306"/>
        <end position="329"/>
    </location>
</feature>
<keyword evidence="2" id="KW-0805">Transcription regulation</keyword>
<dbReference type="FunFam" id="1.10.10.10:FF:000001">
    <property type="entry name" value="LysR family transcriptional regulator"/>
    <property type="match status" value="1"/>
</dbReference>
<dbReference type="SUPFAM" id="SSF46785">
    <property type="entry name" value="Winged helix' DNA-binding domain"/>
    <property type="match status" value="1"/>
</dbReference>
<accession>A0A2T7UXP2</accession>
<dbReference type="RefSeq" id="WP_107750051.1">
    <property type="nucleotide sequence ID" value="NZ_QBKF01000001.1"/>
</dbReference>
<protein>
    <submittedName>
        <fullName evidence="7">LysR family transcriptional regulator</fullName>
    </submittedName>
</protein>
<gene>
    <name evidence="7" type="ORF">DDE23_03885</name>
</gene>
<dbReference type="PROSITE" id="PS50931">
    <property type="entry name" value="HTH_LYSR"/>
    <property type="match status" value="1"/>
</dbReference>
<keyword evidence="4" id="KW-0804">Transcription</keyword>
<dbReference type="GO" id="GO:0003700">
    <property type="term" value="F:DNA-binding transcription factor activity"/>
    <property type="evidence" value="ECO:0007669"/>
    <property type="project" value="InterPro"/>
</dbReference>
<evidence type="ECO:0000259" key="6">
    <source>
        <dbReference type="PROSITE" id="PS50931"/>
    </source>
</evidence>
<dbReference type="EMBL" id="QDDR01000001">
    <property type="protein sequence ID" value="PVE49547.1"/>
    <property type="molecule type" value="Genomic_DNA"/>
</dbReference>
<organism evidence="7 8">
    <name type="scientific">Pararhodobacter aggregans</name>
    <dbReference type="NCBI Taxonomy" id="404875"/>
    <lineage>
        <taxon>Bacteria</taxon>
        <taxon>Pseudomonadati</taxon>
        <taxon>Pseudomonadota</taxon>
        <taxon>Alphaproteobacteria</taxon>
        <taxon>Rhodobacterales</taxon>
        <taxon>Paracoccaceae</taxon>
        <taxon>Pararhodobacter</taxon>
    </lineage>
</organism>
<evidence type="ECO:0000256" key="5">
    <source>
        <dbReference type="SAM" id="MobiDB-lite"/>
    </source>
</evidence>
<dbReference type="SUPFAM" id="SSF53850">
    <property type="entry name" value="Periplasmic binding protein-like II"/>
    <property type="match status" value="1"/>
</dbReference>
<dbReference type="PANTHER" id="PTHR30537">
    <property type="entry name" value="HTH-TYPE TRANSCRIPTIONAL REGULATOR"/>
    <property type="match status" value="1"/>
</dbReference>
<dbReference type="CDD" id="cd08422">
    <property type="entry name" value="PBP2_CrgA_like"/>
    <property type="match status" value="1"/>
</dbReference>
<dbReference type="InterPro" id="IPR005119">
    <property type="entry name" value="LysR_subst-bd"/>
</dbReference>
<feature type="domain" description="HTH lysR-type" evidence="6">
    <location>
        <begin position="1"/>
        <end position="59"/>
    </location>
</feature>
<evidence type="ECO:0000313" key="8">
    <source>
        <dbReference type="Proteomes" id="UP000244810"/>
    </source>
</evidence>
<proteinExistence type="inferred from homology"/>
<evidence type="ECO:0000256" key="3">
    <source>
        <dbReference type="ARBA" id="ARBA00023125"/>
    </source>
</evidence>
<dbReference type="Proteomes" id="UP000244810">
    <property type="component" value="Unassembled WGS sequence"/>
</dbReference>
<dbReference type="PANTHER" id="PTHR30537:SF5">
    <property type="entry name" value="HTH-TYPE TRANSCRIPTIONAL ACTIVATOR TTDR-RELATED"/>
    <property type="match status" value="1"/>
</dbReference>
<dbReference type="GO" id="GO:0003677">
    <property type="term" value="F:DNA binding"/>
    <property type="evidence" value="ECO:0007669"/>
    <property type="project" value="UniProtKB-KW"/>
</dbReference>